<accession>A0A6J5N7X7</accession>
<feature type="domain" description="TOTE conflict system primase" evidence="1">
    <location>
        <begin position="42"/>
        <end position="169"/>
    </location>
</feature>
<organism evidence="2">
    <name type="scientific">uncultured Caudovirales phage</name>
    <dbReference type="NCBI Taxonomy" id="2100421"/>
    <lineage>
        <taxon>Viruses</taxon>
        <taxon>Duplodnaviria</taxon>
        <taxon>Heunggongvirae</taxon>
        <taxon>Uroviricota</taxon>
        <taxon>Caudoviricetes</taxon>
        <taxon>Peduoviridae</taxon>
        <taxon>Maltschvirus</taxon>
        <taxon>Maltschvirus maltsch</taxon>
    </lineage>
</organism>
<reference evidence="2" key="1">
    <citation type="submission" date="2020-04" db="EMBL/GenBank/DDBJ databases">
        <authorList>
            <person name="Chiriac C."/>
            <person name="Salcher M."/>
            <person name="Ghai R."/>
            <person name="Kavagutti S V."/>
        </authorList>
    </citation>
    <scope>NUCLEOTIDE SEQUENCE</scope>
</reference>
<gene>
    <name evidence="2" type="ORF">UFOVP652_14</name>
    <name evidence="3" type="ORF">UFOVP734_25</name>
</gene>
<dbReference type="InterPro" id="IPR054347">
    <property type="entry name" value="TOTE_primase"/>
</dbReference>
<dbReference type="EMBL" id="LR798328">
    <property type="protein sequence ID" value="CAB5224067.1"/>
    <property type="molecule type" value="Genomic_DNA"/>
</dbReference>
<proteinExistence type="predicted"/>
<evidence type="ECO:0000313" key="2">
    <source>
        <dbReference type="EMBL" id="CAB4154562.1"/>
    </source>
</evidence>
<protein>
    <recommendedName>
        <fullName evidence="1">TOTE conflict system primase domain-containing protein</fullName>
    </recommendedName>
</protein>
<evidence type="ECO:0000313" key="3">
    <source>
        <dbReference type="EMBL" id="CAB5224067.1"/>
    </source>
</evidence>
<evidence type="ECO:0000259" key="1">
    <source>
        <dbReference type="Pfam" id="PF22548"/>
    </source>
</evidence>
<name>A0A6J5N7X7_9CAUD</name>
<dbReference type="Pfam" id="PF22548">
    <property type="entry name" value="AEP-TOTE"/>
    <property type="match status" value="1"/>
</dbReference>
<sequence length="510" mass="57778">MTDITRFKAIFSGLDIAYGTYKIESSRGDGKQAGKAVVVRKPPTDDLWVKHLEGVEPSLGIIPIRADNSCIWGCIDIDQYPLDHTGLIKKVRSLELPMVVCRSKSGGAHVFLFTREPIPAGEMQRFLKACAALLGEAGREIFPKQSEILVDRGDTGNFLNLPYFGGDQTMRYAIKDDGSAATLEEFYELYEQWAQGPDLQFPEAPKAPDHPIKDGPPCLQALCAQGVPEGTRNNALFNIGIYLKKVIPIHWDDALVEHNLKYVSPPLPNNEVQILVKQLHKKDYRYKCKDAPLNSFCNSGLCRTRKHGIGAHGPDAPQMSSLSKYNSEPPLWFLDINGKRIELDTESLFAQVAFQKACVEKLNILPPTLRKQDWEQMLNALLKEMVETEQITEASEDTSITGRFNDLLEEFCTHLQQAMDRDEILMGRPWTDDDEAKTYFRMKDLEAHLVRNNFKGMTHPKMAQRLRDLGGEPISLFLKNRAARCWKIPRFSRQDAPFDTPEQRTQRSPF</sequence>
<dbReference type="EMBL" id="LR796617">
    <property type="protein sequence ID" value="CAB4154562.1"/>
    <property type="molecule type" value="Genomic_DNA"/>
</dbReference>